<keyword evidence="4" id="KW-1185">Reference proteome</keyword>
<keyword evidence="3" id="KW-0808">Transferase</keyword>
<accession>A0A6A3ATD1</accession>
<dbReference type="Proteomes" id="UP000436088">
    <property type="component" value="Unassembled WGS sequence"/>
</dbReference>
<feature type="domain" description="Interferon-related developmental regulator N-terminal" evidence="2">
    <location>
        <begin position="2"/>
        <end position="111"/>
    </location>
</feature>
<keyword evidence="3" id="KW-0328">Glycosyltransferase</keyword>
<evidence type="ECO:0000259" key="2">
    <source>
        <dbReference type="Pfam" id="PF05004"/>
    </source>
</evidence>
<dbReference type="InterPro" id="IPR039777">
    <property type="entry name" value="IFRD"/>
</dbReference>
<comment type="caution">
    <text evidence="3">The sequence shown here is derived from an EMBL/GenBank/DDBJ whole genome shotgun (WGS) entry which is preliminary data.</text>
</comment>
<dbReference type="InterPro" id="IPR006921">
    <property type="entry name" value="Interferon-rel_develop_reg_C"/>
</dbReference>
<dbReference type="GO" id="GO:0016757">
    <property type="term" value="F:glycosyltransferase activity"/>
    <property type="evidence" value="ECO:0007669"/>
    <property type="project" value="UniProtKB-KW"/>
</dbReference>
<reference evidence="3" key="1">
    <citation type="submission" date="2019-09" db="EMBL/GenBank/DDBJ databases">
        <title>Draft genome information of white flower Hibiscus syriacus.</title>
        <authorList>
            <person name="Kim Y.-M."/>
        </authorList>
    </citation>
    <scope>NUCLEOTIDE SEQUENCE [LARGE SCALE GENOMIC DNA]</scope>
    <source>
        <strain evidence="3">YM2019G1</strain>
    </source>
</reference>
<dbReference type="PANTHER" id="PTHR12354">
    <property type="entry name" value="INTERFERON-RELATED DEVELOPMENTAL REGULATOR"/>
    <property type="match status" value="1"/>
</dbReference>
<name>A0A6A3ATD1_HIBSY</name>
<gene>
    <name evidence="3" type="ORF">F3Y22_tig00110369pilonHSYRG00023</name>
</gene>
<dbReference type="AlphaFoldDB" id="A0A6A3ATD1"/>
<dbReference type="Pfam" id="PF04836">
    <property type="entry name" value="IFRD_C"/>
    <property type="match status" value="1"/>
</dbReference>
<organism evidence="3 4">
    <name type="scientific">Hibiscus syriacus</name>
    <name type="common">Rose of Sharon</name>
    <dbReference type="NCBI Taxonomy" id="106335"/>
    <lineage>
        <taxon>Eukaryota</taxon>
        <taxon>Viridiplantae</taxon>
        <taxon>Streptophyta</taxon>
        <taxon>Embryophyta</taxon>
        <taxon>Tracheophyta</taxon>
        <taxon>Spermatophyta</taxon>
        <taxon>Magnoliopsida</taxon>
        <taxon>eudicotyledons</taxon>
        <taxon>Gunneridae</taxon>
        <taxon>Pentapetalae</taxon>
        <taxon>rosids</taxon>
        <taxon>malvids</taxon>
        <taxon>Malvales</taxon>
        <taxon>Malvaceae</taxon>
        <taxon>Malvoideae</taxon>
        <taxon>Hibiscus</taxon>
    </lineage>
</organism>
<dbReference type="PANTHER" id="PTHR12354:SF1">
    <property type="entry name" value="INTERFERON-RELATED DEVELOPMENTAL REGULATOR 1"/>
    <property type="match status" value="1"/>
</dbReference>
<proteinExistence type="predicted"/>
<evidence type="ECO:0000313" key="4">
    <source>
        <dbReference type="Proteomes" id="UP000436088"/>
    </source>
</evidence>
<evidence type="ECO:0000259" key="1">
    <source>
        <dbReference type="Pfam" id="PF04836"/>
    </source>
</evidence>
<evidence type="ECO:0000313" key="3">
    <source>
        <dbReference type="EMBL" id="KAE8707924.1"/>
    </source>
</evidence>
<feature type="domain" description="Interferon-related developmental regulator C-terminal" evidence="1">
    <location>
        <begin position="129"/>
        <end position="181"/>
    </location>
</feature>
<dbReference type="Pfam" id="PF05004">
    <property type="entry name" value="IFRD"/>
    <property type="match status" value="1"/>
</dbReference>
<dbReference type="InterPro" id="IPR007701">
    <property type="entry name" value="Interferon-rel_develop_reg_N"/>
</dbReference>
<protein>
    <submittedName>
        <fullName evidence="3">Adenine phosphoribosyltransferase 1</fullName>
    </submittedName>
</protein>
<dbReference type="EMBL" id="VEPZ02000955">
    <property type="protein sequence ID" value="KAE8707924.1"/>
    <property type="molecule type" value="Genomic_DNA"/>
</dbReference>
<sequence length="198" mass="22298">MDGWRLSPKQWQESVTYLSSLLDKDDRSVRIAAGEALALIFERGSLEKFACEAKGSCDGSASEGNKSKGFSHMHGLKEKILNQVRDLSVEAGGKGSSKKDLNNQRSLFKDLNFLKRFLGGGFTNHAQNNEFVQDVFRFTPKRQNLVADEHISNFGKRIYKSPNSVVNKARTQQLNKQRMLSEGRNFGHFAICVGYEDF</sequence>